<keyword evidence="3 6" id="KW-0812">Transmembrane</keyword>
<proteinExistence type="inferred from homology"/>
<dbReference type="GO" id="GO:0016787">
    <property type="term" value="F:hydrolase activity"/>
    <property type="evidence" value="ECO:0007669"/>
    <property type="project" value="TreeGrafter"/>
</dbReference>
<dbReference type="InterPro" id="IPR012506">
    <property type="entry name" value="TMEM86B-like"/>
</dbReference>
<dbReference type="PANTHER" id="PTHR31885:SF6">
    <property type="entry name" value="GH04784P"/>
    <property type="match status" value="1"/>
</dbReference>
<dbReference type="RefSeq" id="WP_188769609.1">
    <property type="nucleotide sequence ID" value="NZ_BMKK01000011.1"/>
</dbReference>
<evidence type="ECO:0000256" key="1">
    <source>
        <dbReference type="ARBA" id="ARBA00004141"/>
    </source>
</evidence>
<comment type="subcellular location">
    <subcellularLocation>
        <location evidence="1">Membrane</location>
        <topology evidence="1">Multi-pass membrane protein</topology>
    </subcellularLocation>
</comment>
<keyword evidence="5 6" id="KW-0472">Membrane</keyword>
<accession>A0A916Z4H2</accession>
<comment type="similarity">
    <text evidence="2">Belongs to the TMEM86 family.</text>
</comment>
<evidence type="ECO:0000256" key="3">
    <source>
        <dbReference type="ARBA" id="ARBA00022692"/>
    </source>
</evidence>
<feature type="transmembrane region" description="Helical" evidence="6">
    <location>
        <begin position="81"/>
        <end position="99"/>
    </location>
</feature>
<dbReference type="Proteomes" id="UP000609064">
    <property type="component" value="Unassembled WGS sequence"/>
</dbReference>
<feature type="transmembrane region" description="Helical" evidence="6">
    <location>
        <begin position="57"/>
        <end position="75"/>
    </location>
</feature>
<evidence type="ECO:0000313" key="7">
    <source>
        <dbReference type="EMBL" id="GGD75802.1"/>
    </source>
</evidence>
<sequence>MTRNETIFYFALGIVNIASGILDIEWLNYVSKPLLMISLSFFYFQKVKQSIGTSDKIMLVSLIFSCLGDTFLMFQGKNPQFFLLGLGSFLVAQICYSGVFKPLGVTNYNKRFPFIIYGFLFVLLLSNKIPKGFMIPISAYATAIMWMGITAAERQTNQKSYRFVLIGAILFIISDSLIATNKFVFPIPLSGLWVMTTYIAAQYLIVEGVLLGRNTK</sequence>
<dbReference type="EMBL" id="BMKK01000011">
    <property type="protein sequence ID" value="GGD75802.1"/>
    <property type="molecule type" value="Genomic_DNA"/>
</dbReference>
<evidence type="ECO:0000256" key="5">
    <source>
        <dbReference type="ARBA" id="ARBA00023136"/>
    </source>
</evidence>
<feature type="transmembrane region" description="Helical" evidence="6">
    <location>
        <begin position="7"/>
        <end position="24"/>
    </location>
</feature>
<dbReference type="AlphaFoldDB" id="A0A916Z4H2"/>
<organism evidence="7 8">
    <name type="scientific">Emticicia aquatilis</name>
    <dbReference type="NCBI Taxonomy" id="1537369"/>
    <lineage>
        <taxon>Bacteria</taxon>
        <taxon>Pseudomonadati</taxon>
        <taxon>Bacteroidota</taxon>
        <taxon>Cytophagia</taxon>
        <taxon>Cytophagales</taxon>
        <taxon>Leadbetterellaceae</taxon>
        <taxon>Emticicia</taxon>
    </lineage>
</organism>
<gene>
    <name evidence="7" type="ORF">GCM10011514_44670</name>
</gene>
<feature type="transmembrane region" description="Helical" evidence="6">
    <location>
        <begin position="163"/>
        <end position="185"/>
    </location>
</feature>
<protein>
    <submittedName>
        <fullName evidence="7">Membrane protein</fullName>
    </submittedName>
</protein>
<evidence type="ECO:0000256" key="4">
    <source>
        <dbReference type="ARBA" id="ARBA00022989"/>
    </source>
</evidence>
<reference evidence="7" key="2">
    <citation type="submission" date="2020-09" db="EMBL/GenBank/DDBJ databases">
        <authorList>
            <person name="Sun Q."/>
            <person name="Zhou Y."/>
        </authorList>
    </citation>
    <scope>NUCLEOTIDE SEQUENCE</scope>
    <source>
        <strain evidence="7">CGMCC 1.15958</strain>
    </source>
</reference>
<name>A0A916Z4H2_9BACT</name>
<reference evidence="7" key="1">
    <citation type="journal article" date="2014" name="Int. J. Syst. Evol. Microbiol.">
        <title>Complete genome sequence of Corynebacterium casei LMG S-19264T (=DSM 44701T), isolated from a smear-ripened cheese.</title>
        <authorList>
            <consortium name="US DOE Joint Genome Institute (JGI-PGF)"/>
            <person name="Walter F."/>
            <person name="Albersmeier A."/>
            <person name="Kalinowski J."/>
            <person name="Ruckert C."/>
        </authorList>
    </citation>
    <scope>NUCLEOTIDE SEQUENCE</scope>
    <source>
        <strain evidence="7">CGMCC 1.15958</strain>
    </source>
</reference>
<comment type="caution">
    <text evidence="7">The sequence shown here is derived from an EMBL/GenBank/DDBJ whole genome shotgun (WGS) entry which is preliminary data.</text>
</comment>
<evidence type="ECO:0000256" key="6">
    <source>
        <dbReference type="SAM" id="Phobius"/>
    </source>
</evidence>
<dbReference type="PANTHER" id="PTHR31885">
    <property type="entry name" value="GH04784P"/>
    <property type="match status" value="1"/>
</dbReference>
<evidence type="ECO:0000256" key="2">
    <source>
        <dbReference type="ARBA" id="ARBA00007375"/>
    </source>
</evidence>
<keyword evidence="8" id="KW-1185">Reference proteome</keyword>
<evidence type="ECO:0000313" key="8">
    <source>
        <dbReference type="Proteomes" id="UP000609064"/>
    </source>
</evidence>
<feature type="transmembrane region" description="Helical" evidence="6">
    <location>
        <begin position="191"/>
        <end position="211"/>
    </location>
</feature>
<dbReference type="Pfam" id="PF07947">
    <property type="entry name" value="YhhN"/>
    <property type="match status" value="1"/>
</dbReference>
<feature type="transmembrane region" description="Helical" evidence="6">
    <location>
        <begin position="111"/>
        <end position="127"/>
    </location>
</feature>
<dbReference type="GO" id="GO:0016020">
    <property type="term" value="C:membrane"/>
    <property type="evidence" value="ECO:0007669"/>
    <property type="project" value="UniProtKB-SubCell"/>
</dbReference>
<keyword evidence="4 6" id="KW-1133">Transmembrane helix</keyword>